<accession>A0A9W6ZMT1</accession>
<gene>
    <name evidence="1" type="ORF">TrRE_jg7385</name>
</gene>
<keyword evidence="2" id="KW-1185">Reference proteome</keyword>
<feature type="non-terminal residue" evidence="1">
    <location>
        <position position="1"/>
    </location>
</feature>
<dbReference type="EMBL" id="BRXZ01004709">
    <property type="protein sequence ID" value="GMH54127.1"/>
    <property type="molecule type" value="Genomic_DNA"/>
</dbReference>
<dbReference type="OrthoDB" id="10655928at2759"/>
<proteinExistence type="predicted"/>
<comment type="caution">
    <text evidence="1">The sequence shown here is derived from an EMBL/GenBank/DDBJ whole genome shotgun (WGS) entry which is preliminary data.</text>
</comment>
<dbReference type="Proteomes" id="UP001165082">
    <property type="component" value="Unassembled WGS sequence"/>
</dbReference>
<dbReference type="AlphaFoldDB" id="A0A9W6ZMT1"/>
<evidence type="ECO:0000313" key="1">
    <source>
        <dbReference type="EMBL" id="GMH54127.1"/>
    </source>
</evidence>
<name>A0A9W6ZMT1_9STRA</name>
<evidence type="ECO:0000313" key="2">
    <source>
        <dbReference type="Proteomes" id="UP001165082"/>
    </source>
</evidence>
<protein>
    <submittedName>
        <fullName evidence="1">Uncharacterized protein</fullName>
    </submittedName>
</protein>
<reference evidence="1" key="1">
    <citation type="submission" date="2022-07" db="EMBL/GenBank/DDBJ databases">
        <title>Genome analysis of Parmales, a sister group of diatoms, reveals the evolutionary specialization of diatoms from phago-mixotrophs to photoautotrophs.</title>
        <authorList>
            <person name="Ban H."/>
            <person name="Sato S."/>
            <person name="Yoshikawa S."/>
            <person name="Kazumasa Y."/>
            <person name="Nakamura Y."/>
            <person name="Ichinomiya M."/>
            <person name="Saitoh K."/>
            <person name="Sato N."/>
            <person name="Blanc-Mathieu R."/>
            <person name="Endo H."/>
            <person name="Kuwata A."/>
            <person name="Ogata H."/>
        </authorList>
    </citation>
    <scope>NUCLEOTIDE SEQUENCE</scope>
</reference>
<organism evidence="1 2">
    <name type="scientific">Triparma retinervis</name>
    <dbReference type="NCBI Taxonomy" id="2557542"/>
    <lineage>
        <taxon>Eukaryota</taxon>
        <taxon>Sar</taxon>
        <taxon>Stramenopiles</taxon>
        <taxon>Ochrophyta</taxon>
        <taxon>Bolidophyceae</taxon>
        <taxon>Parmales</taxon>
        <taxon>Triparmaceae</taxon>
        <taxon>Triparma</taxon>
    </lineage>
</organism>
<sequence length="90" mass="9756">KTGKLYYKKAKLSEGMVDLTSTSDDSGSSCPGGLKKGIVFQDIKAEGRRDGIKVVLDADGNVKVDVRQVEDIGIEDVEYDSDGEIIEDMN</sequence>